<accession>A0A2T3P0B9</accession>
<dbReference type="Gene3D" id="3.30.450.20">
    <property type="entry name" value="PAS domain"/>
    <property type="match status" value="1"/>
</dbReference>
<dbReference type="Pfam" id="PF00563">
    <property type="entry name" value="EAL"/>
    <property type="match status" value="1"/>
</dbReference>
<dbReference type="InterPro" id="IPR000160">
    <property type="entry name" value="GGDEF_dom"/>
</dbReference>
<dbReference type="InterPro" id="IPR043128">
    <property type="entry name" value="Rev_trsase/Diguanyl_cyclase"/>
</dbReference>
<dbReference type="EMBL" id="PYMA01000001">
    <property type="protein sequence ID" value="PSW21965.1"/>
    <property type="molecule type" value="Genomic_DNA"/>
</dbReference>
<dbReference type="CDD" id="cd01949">
    <property type="entry name" value="GGDEF"/>
    <property type="match status" value="1"/>
</dbReference>
<dbReference type="Gene3D" id="6.10.340.10">
    <property type="match status" value="1"/>
</dbReference>
<dbReference type="PROSITE" id="PS50883">
    <property type="entry name" value="EAL"/>
    <property type="match status" value="1"/>
</dbReference>
<sequence>MRIGWATKNVILTATIITLSMAALLIVHLNRLAKDAELSVQAIQLTIDDSYRDIVQNNGELLSGYLEKELTDSIYLLDYEHINLVVEHLRSSDIIDEAIIFDRNGVIIHDGTDENINMGRSFANAVVVERALHGQTYQYLGKNDFNISYPIQIDGSVIAGIFMSMPLSNVNQIAASVNHKIVNQLEESRATHTRQSIIYFIVTVLFSSICVFILSRKLISPIYHLTRHIGSMREGEYKPLKIKKVDDEVGLMINKFNGLCYQLKRHDQKLSEIAYYDALTFLPNRRMLKKTVNSSANGQYYVLFMDLDGFKSINDNYGHQIGDEVLKVVASRIRASLRLSDRLLSPTAKNMAARVGGDEFVIYLDDSMSECDVESVANRLIAAIKQPIAIEDNELYVNTSIGIFHGLETTEIEQSIKNADIALYEAKRRGKGRFIHFDNEMEKGLHERYRLENKLQSSLKTLTGYYLEFQPQFKLADYEMAGVEVLLRWHDDEFGEIDSAELVKICEELNILNELTRWQVSELIKFYDGVRDYVSDSFYFSINMGTKQVIEHPRIDRTLRYLNTQAIRPSLFRVEIPEASFVHDADDVKAAINTLKQNGIDVWLDNVGASQTSLKLVSELKLSGFKIDRSFFTQPSQENELIVSALISIASKLGIGVIANGVESEESEAFLKSEGCLVAQGHYFAKPMSKSHLEHLLKCFSAKDHQACLEVEKHRTQNVKSAM</sequence>
<proteinExistence type="predicted"/>
<dbReference type="InterPro" id="IPR029787">
    <property type="entry name" value="Nucleotide_cyclase"/>
</dbReference>
<organism evidence="4 5">
    <name type="scientific">Photobacterium sanctipauli</name>
    <dbReference type="NCBI Taxonomy" id="1342794"/>
    <lineage>
        <taxon>Bacteria</taxon>
        <taxon>Pseudomonadati</taxon>
        <taxon>Pseudomonadota</taxon>
        <taxon>Gammaproteobacteria</taxon>
        <taxon>Vibrionales</taxon>
        <taxon>Vibrionaceae</taxon>
        <taxon>Photobacterium</taxon>
    </lineage>
</organism>
<dbReference type="SMART" id="SM00052">
    <property type="entry name" value="EAL"/>
    <property type="match status" value="1"/>
</dbReference>
<dbReference type="PANTHER" id="PTHR44757:SF2">
    <property type="entry name" value="BIOFILM ARCHITECTURE MAINTENANCE PROTEIN MBAA"/>
    <property type="match status" value="1"/>
</dbReference>
<dbReference type="NCBIfam" id="TIGR00254">
    <property type="entry name" value="GGDEF"/>
    <property type="match status" value="1"/>
</dbReference>
<protein>
    <recommendedName>
        <fullName evidence="6">GGDEF domain-containing protein</fullName>
    </recommendedName>
</protein>
<feature type="transmembrane region" description="Helical" evidence="1">
    <location>
        <begin position="197"/>
        <end position="215"/>
    </location>
</feature>
<dbReference type="SUPFAM" id="SSF141868">
    <property type="entry name" value="EAL domain-like"/>
    <property type="match status" value="1"/>
</dbReference>
<dbReference type="PROSITE" id="PS50887">
    <property type="entry name" value="GGDEF"/>
    <property type="match status" value="1"/>
</dbReference>
<dbReference type="InterPro" id="IPR001633">
    <property type="entry name" value="EAL_dom"/>
</dbReference>
<feature type="domain" description="GGDEF" evidence="3">
    <location>
        <begin position="298"/>
        <end position="439"/>
    </location>
</feature>
<dbReference type="Pfam" id="PF00990">
    <property type="entry name" value="GGDEF"/>
    <property type="match status" value="1"/>
</dbReference>
<evidence type="ECO:0000256" key="1">
    <source>
        <dbReference type="SAM" id="Phobius"/>
    </source>
</evidence>
<dbReference type="Gene3D" id="3.20.20.450">
    <property type="entry name" value="EAL domain"/>
    <property type="match status" value="1"/>
</dbReference>
<evidence type="ECO:0000259" key="3">
    <source>
        <dbReference type="PROSITE" id="PS50887"/>
    </source>
</evidence>
<dbReference type="Proteomes" id="UP000241771">
    <property type="component" value="Unassembled WGS sequence"/>
</dbReference>
<dbReference type="CDD" id="cd01948">
    <property type="entry name" value="EAL"/>
    <property type="match status" value="1"/>
</dbReference>
<keyword evidence="5" id="KW-1185">Reference proteome</keyword>
<dbReference type="Gene3D" id="3.30.70.270">
    <property type="match status" value="1"/>
</dbReference>
<dbReference type="InterPro" id="IPR035919">
    <property type="entry name" value="EAL_sf"/>
</dbReference>
<comment type="caution">
    <text evidence="4">The sequence shown here is derived from an EMBL/GenBank/DDBJ whole genome shotgun (WGS) entry which is preliminary data.</text>
</comment>
<gene>
    <name evidence="4" type="ORF">C9I98_01495</name>
</gene>
<dbReference type="AlphaFoldDB" id="A0A2T3P0B9"/>
<evidence type="ECO:0008006" key="6">
    <source>
        <dbReference type="Google" id="ProtNLM"/>
    </source>
</evidence>
<evidence type="ECO:0000259" key="2">
    <source>
        <dbReference type="PROSITE" id="PS50883"/>
    </source>
</evidence>
<keyword evidence="1" id="KW-0472">Membrane</keyword>
<dbReference type="RefSeq" id="WP_107271472.1">
    <property type="nucleotide sequence ID" value="NZ_PYMA01000001.1"/>
</dbReference>
<dbReference type="PANTHER" id="PTHR44757">
    <property type="entry name" value="DIGUANYLATE CYCLASE DGCP"/>
    <property type="match status" value="1"/>
</dbReference>
<keyword evidence="1" id="KW-1133">Transmembrane helix</keyword>
<keyword evidence="1" id="KW-0812">Transmembrane</keyword>
<reference evidence="4 5" key="1">
    <citation type="submission" date="2018-01" db="EMBL/GenBank/DDBJ databases">
        <title>Whole genome sequencing of Histamine producing bacteria.</title>
        <authorList>
            <person name="Butler K."/>
        </authorList>
    </citation>
    <scope>NUCLEOTIDE SEQUENCE [LARGE SCALE GENOMIC DNA]</scope>
    <source>
        <strain evidence="4 5">DSM 100436</strain>
    </source>
</reference>
<feature type="transmembrane region" description="Helical" evidence="1">
    <location>
        <begin position="6"/>
        <end position="27"/>
    </location>
</feature>
<name>A0A2T3P0B9_9GAMM</name>
<dbReference type="SMART" id="SM00267">
    <property type="entry name" value="GGDEF"/>
    <property type="match status" value="1"/>
</dbReference>
<dbReference type="InterPro" id="IPR052155">
    <property type="entry name" value="Biofilm_reg_signaling"/>
</dbReference>
<dbReference type="SUPFAM" id="SSF55073">
    <property type="entry name" value="Nucleotide cyclase"/>
    <property type="match status" value="1"/>
</dbReference>
<feature type="domain" description="EAL" evidence="2">
    <location>
        <begin position="448"/>
        <end position="701"/>
    </location>
</feature>
<evidence type="ECO:0000313" key="5">
    <source>
        <dbReference type="Proteomes" id="UP000241771"/>
    </source>
</evidence>
<evidence type="ECO:0000313" key="4">
    <source>
        <dbReference type="EMBL" id="PSW21965.1"/>
    </source>
</evidence>